<proteinExistence type="predicted"/>
<evidence type="ECO:0000313" key="2">
    <source>
        <dbReference type="EMBL" id="QDS76455.1"/>
    </source>
</evidence>
<organism evidence="2 3">
    <name type="scientific">Venturia effusa</name>
    <dbReference type="NCBI Taxonomy" id="50376"/>
    <lineage>
        <taxon>Eukaryota</taxon>
        <taxon>Fungi</taxon>
        <taxon>Dikarya</taxon>
        <taxon>Ascomycota</taxon>
        <taxon>Pezizomycotina</taxon>
        <taxon>Dothideomycetes</taxon>
        <taxon>Pleosporomycetidae</taxon>
        <taxon>Venturiales</taxon>
        <taxon>Venturiaceae</taxon>
        <taxon>Venturia</taxon>
    </lineage>
</organism>
<dbReference type="Proteomes" id="UP000316270">
    <property type="component" value="Chromosome 15"/>
</dbReference>
<reference evidence="2 3" key="1">
    <citation type="submission" date="2019-07" db="EMBL/GenBank/DDBJ databases">
        <title>Finished genome of Venturia effusa.</title>
        <authorList>
            <person name="Young C.A."/>
            <person name="Cox M.P."/>
            <person name="Ganley A.R.D."/>
            <person name="David W.J."/>
        </authorList>
    </citation>
    <scope>NUCLEOTIDE SEQUENCE [LARGE SCALE GENOMIC DNA]</scope>
    <source>
        <strain evidence="3">albino</strain>
    </source>
</reference>
<gene>
    <name evidence="2" type="ORF">FKW77_004712</name>
</gene>
<keyword evidence="3" id="KW-1185">Reference proteome</keyword>
<feature type="signal peptide" evidence="1">
    <location>
        <begin position="1"/>
        <end position="20"/>
    </location>
</feature>
<dbReference type="AlphaFoldDB" id="A0A517LLE0"/>
<evidence type="ECO:0008006" key="4">
    <source>
        <dbReference type="Google" id="ProtNLM"/>
    </source>
</evidence>
<sequence>MHITSYLATLLALAPAAVLGKGDCTQAKTTYRYKCNALAHVCDAGSKPLPGPVGAAMAATHLKWIDYSHQWMTGGICSGWCEKPYVKAMPPFSGTTWMMDCYMPRMRAPSDADLPELPDMIEVDSVTRKCVYIPCDGECDLVFGRC</sequence>
<feature type="chain" id="PRO_5022017337" description="Secreted protein" evidence="1">
    <location>
        <begin position="21"/>
        <end position="146"/>
    </location>
</feature>
<protein>
    <recommendedName>
        <fullName evidence="4">Secreted protein</fullName>
    </recommendedName>
</protein>
<evidence type="ECO:0000313" key="3">
    <source>
        <dbReference type="Proteomes" id="UP000316270"/>
    </source>
</evidence>
<evidence type="ECO:0000256" key="1">
    <source>
        <dbReference type="SAM" id="SignalP"/>
    </source>
</evidence>
<accession>A0A517LLE0</accession>
<keyword evidence="1" id="KW-0732">Signal</keyword>
<dbReference type="EMBL" id="CP042199">
    <property type="protein sequence ID" value="QDS76455.1"/>
    <property type="molecule type" value="Genomic_DNA"/>
</dbReference>
<name>A0A517LLE0_9PEZI</name>